<gene>
    <name evidence="1" type="ordered locus">Runsl_4579</name>
</gene>
<evidence type="ECO:0000313" key="2">
    <source>
        <dbReference type="Proteomes" id="UP000000493"/>
    </source>
</evidence>
<dbReference type="RefSeq" id="WP_013930189.1">
    <property type="nucleotide sequence ID" value="NC_015703.1"/>
</dbReference>
<proteinExistence type="predicted"/>
<accession>A0A7U3ZPC7</accession>
<reference evidence="2" key="1">
    <citation type="submission" date="2011-06" db="EMBL/GenBank/DDBJ databases">
        <title>The complete genome of chromosome of Runella slithyformis DSM 19594.</title>
        <authorList>
            <consortium name="US DOE Joint Genome Institute (JGI-PGF)"/>
            <person name="Lucas S."/>
            <person name="Han J."/>
            <person name="Lapidus A."/>
            <person name="Bruce D."/>
            <person name="Goodwin L."/>
            <person name="Pitluck S."/>
            <person name="Peters L."/>
            <person name="Kyrpides N."/>
            <person name="Mavromatis K."/>
            <person name="Ivanova N."/>
            <person name="Ovchinnikova G."/>
            <person name="Zhang X."/>
            <person name="Misra M."/>
            <person name="Detter J.C."/>
            <person name="Tapia R."/>
            <person name="Han C."/>
            <person name="Land M."/>
            <person name="Hauser L."/>
            <person name="Markowitz V."/>
            <person name="Cheng J.-F."/>
            <person name="Hugenholtz P."/>
            <person name="Woyke T."/>
            <person name="Wu D."/>
            <person name="Tindall B."/>
            <person name="Faehrich R."/>
            <person name="Brambilla E."/>
            <person name="Klenk H.-P."/>
            <person name="Eisen J.A."/>
        </authorList>
    </citation>
    <scope>NUCLEOTIDE SEQUENCE [LARGE SCALE GENOMIC DNA]</scope>
    <source>
        <strain evidence="2">ATCC 29530 / DSM 19594 / LMG 11500 / NCIMB 11436 / LSU 4</strain>
    </source>
</reference>
<dbReference type="Proteomes" id="UP000000493">
    <property type="component" value="Chromosome"/>
</dbReference>
<protein>
    <submittedName>
        <fullName evidence="1">Uncharacterized protein</fullName>
    </submittedName>
</protein>
<sequence>MKNDLFTSKKVPKLKPRRQQLPMPNDIQEYLQNAAELEKSLENSPEELIIGQNSNVRHLCGKYERYSLCESQKRIVKDIVTIYADGKVVIRSLEGIQKGIASYFMNSILAINLNILNDKDEIGTQLLMYVGRFEYKDIECLHAVCSTINSHNIPLARHEVLIPTNSLGILSEIIQIESQAFYKLNYKYPQLLRSLQARQLHTSNRISW</sequence>
<dbReference type="KEGG" id="rsi:Runsl_4579"/>
<evidence type="ECO:0000313" key="1">
    <source>
        <dbReference type="EMBL" id="AEI50899.1"/>
    </source>
</evidence>
<dbReference type="AlphaFoldDB" id="A0A7U3ZPC7"/>
<reference evidence="1 2" key="2">
    <citation type="journal article" date="2012" name="Stand. Genomic Sci.">
        <title>Complete genome sequence of the aquatic bacterium Runella slithyformis type strain (LSU 4(T)).</title>
        <authorList>
            <person name="Copeland A."/>
            <person name="Zhang X."/>
            <person name="Misra M."/>
            <person name="Lapidus A."/>
            <person name="Nolan M."/>
            <person name="Lucas S."/>
            <person name="Deshpande S."/>
            <person name="Cheng J.F."/>
            <person name="Tapia R."/>
            <person name="Goodwin L.A."/>
            <person name="Pitluck S."/>
            <person name="Liolios K."/>
            <person name="Pagani I."/>
            <person name="Ivanova N."/>
            <person name="Mikhailova N."/>
            <person name="Pati A."/>
            <person name="Chen A."/>
            <person name="Palaniappan K."/>
            <person name="Land M."/>
            <person name="Hauser L."/>
            <person name="Pan C."/>
            <person name="Jeffries C.D."/>
            <person name="Detter J.C."/>
            <person name="Brambilla E.M."/>
            <person name="Rohde M."/>
            <person name="Djao O.D."/>
            <person name="Goker M."/>
            <person name="Sikorski J."/>
            <person name="Tindall B.J."/>
            <person name="Woyke T."/>
            <person name="Bristow J."/>
            <person name="Eisen J.A."/>
            <person name="Markowitz V."/>
            <person name="Hugenholtz P."/>
            <person name="Kyrpides N.C."/>
            <person name="Klenk H.P."/>
            <person name="Mavromatis K."/>
        </authorList>
    </citation>
    <scope>NUCLEOTIDE SEQUENCE [LARGE SCALE GENOMIC DNA]</scope>
    <source>
        <strain evidence="2">ATCC 29530 / DSM 19594 / LMG 11500 / NCIMB 11436 / LSU 4</strain>
    </source>
</reference>
<name>A0A7U3ZPC7_RUNSL</name>
<dbReference type="EMBL" id="CP002859">
    <property type="protein sequence ID" value="AEI50899.1"/>
    <property type="molecule type" value="Genomic_DNA"/>
</dbReference>
<organism evidence="1 2">
    <name type="scientific">Runella slithyformis (strain ATCC 29530 / DSM 19594 / LMG 11500 / NCIMB 11436 / LSU 4)</name>
    <dbReference type="NCBI Taxonomy" id="761193"/>
    <lineage>
        <taxon>Bacteria</taxon>
        <taxon>Pseudomonadati</taxon>
        <taxon>Bacteroidota</taxon>
        <taxon>Cytophagia</taxon>
        <taxon>Cytophagales</taxon>
        <taxon>Spirosomataceae</taxon>
        <taxon>Runella</taxon>
    </lineage>
</organism>
<keyword evidence="2" id="KW-1185">Reference proteome</keyword>